<proteinExistence type="inferred from homology"/>
<keyword evidence="4" id="KW-0503">Monooxygenase</keyword>
<dbReference type="GO" id="GO:0004497">
    <property type="term" value="F:monooxygenase activity"/>
    <property type="evidence" value="ECO:0007669"/>
    <property type="project" value="UniProtKB-KW"/>
</dbReference>
<gene>
    <name evidence="5" type="ORF">BQ4739_LOCUS9401</name>
</gene>
<dbReference type="InterPro" id="IPR017972">
    <property type="entry name" value="Cyt_P450_CS"/>
</dbReference>
<dbReference type="InterPro" id="IPR050121">
    <property type="entry name" value="Cytochrome_P450_monoxygenase"/>
</dbReference>
<organism evidence="5 6">
    <name type="scientific">Tetradesmus obliquus</name>
    <name type="common">Green alga</name>
    <name type="synonym">Acutodesmus obliquus</name>
    <dbReference type="NCBI Taxonomy" id="3088"/>
    <lineage>
        <taxon>Eukaryota</taxon>
        <taxon>Viridiplantae</taxon>
        <taxon>Chlorophyta</taxon>
        <taxon>core chlorophytes</taxon>
        <taxon>Chlorophyceae</taxon>
        <taxon>CS clade</taxon>
        <taxon>Sphaeropleales</taxon>
        <taxon>Scenedesmaceae</taxon>
        <taxon>Tetradesmus</taxon>
    </lineage>
</organism>
<comment type="similarity">
    <text evidence="2 4">Belongs to the cytochrome P450 family.</text>
</comment>
<dbReference type="STRING" id="3088.A0A383VW11"/>
<dbReference type="Proteomes" id="UP000256970">
    <property type="component" value="Unassembled WGS sequence"/>
</dbReference>
<dbReference type="PANTHER" id="PTHR24305">
    <property type="entry name" value="CYTOCHROME P450"/>
    <property type="match status" value="1"/>
</dbReference>
<evidence type="ECO:0000313" key="6">
    <source>
        <dbReference type="Proteomes" id="UP000256970"/>
    </source>
</evidence>
<dbReference type="GO" id="GO:0020037">
    <property type="term" value="F:heme binding"/>
    <property type="evidence" value="ECO:0007669"/>
    <property type="project" value="InterPro"/>
</dbReference>
<dbReference type="InterPro" id="IPR002401">
    <property type="entry name" value="Cyt_P450_E_grp-I"/>
</dbReference>
<dbReference type="AlphaFoldDB" id="A0A383VW11"/>
<keyword evidence="4" id="KW-0560">Oxidoreductase</keyword>
<name>A0A383VW11_TETOB</name>
<sequence>MLTRKPKYDLDKMDGAWKRANPVLGNVLELLTPNFHRKFLQWSDKYGGINRFKFLWHDVVLVTDPAALGVIMGRGEGSVDKAFETYAPINKMCDPHGQPNLLTAQADERWKAIRKAVAVSFSAQNIKRKFPMILERVNEIVVRSAKLGPKASIDVDQTALRVTLDVIGLAGFNHDYGCVHKDVPEYEHLIRVLPRCFTEVMLRVANPLRPIFPNWFKGGDKGAKAFAMFQGEMRTLLNEMKARGPPPEEDQDIAAQLYRVMTQNPNICEDRILSEIGMLFVEGFETTGHTTSWALFNIASVPGVQEKIAEELDSLGLLAKPGCAPPKELELDDLKRVPYLVAATKEAMRMLPVVSIMGRMTTKTTKIGPYTVPSGTIVATPLFAIQNTLHNWDKPEDFVPERWLDVPVESYVYDSTSNTSGGKRGITFMPFSEGPRNCVGQSLAKMEVLTLLAKLLGNFRIELAAEMGGRPGVISRESTHLTLQTAGTKGIRCHLHPRSENVAAGLITA</sequence>
<dbReference type="PRINTS" id="PR00463">
    <property type="entry name" value="EP450I"/>
</dbReference>
<evidence type="ECO:0000256" key="2">
    <source>
        <dbReference type="ARBA" id="ARBA00010617"/>
    </source>
</evidence>
<comment type="cofactor">
    <cofactor evidence="1 3">
        <name>heme</name>
        <dbReference type="ChEBI" id="CHEBI:30413"/>
    </cofactor>
</comment>
<dbReference type="PANTHER" id="PTHR24305:SF166">
    <property type="entry name" value="CYTOCHROME P450 12A4, MITOCHONDRIAL-RELATED"/>
    <property type="match status" value="1"/>
</dbReference>
<reference evidence="5 6" key="1">
    <citation type="submission" date="2016-10" db="EMBL/GenBank/DDBJ databases">
        <authorList>
            <person name="Cai Z."/>
        </authorList>
    </citation>
    <scope>NUCLEOTIDE SEQUENCE [LARGE SCALE GENOMIC DNA]</scope>
</reference>
<dbReference type="SUPFAM" id="SSF48264">
    <property type="entry name" value="Cytochrome P450"/>
    <property type="match status" value="1"/>
</dbReference>
<dbReference type="InterPro" id="IPR001128">
    <property type="entry name" value="Cyt_P450"/>
</dbReference>
<evidence type="ECO:0000256" key="1">
    <source>
        <dbReference type="ARBA" id="ARBA00001971"/>
    </source>
</evidence>
<dbReference type="Pfam" id="PF00067">
    <property type="entry name" value="p450"/>
    <property type="match status" value="1"/>
</dbReference>
<keyword evidence="3 4" id="KW-0479">Metal-binding</keyword>
<dbReference type="PROSITE" id="PS00086">
    <property type="entry name" value="CYTOCHROME_P450"/>
    <property type="match status" value="1"/>
</dbReference>
<dbReference type="Gene3D" id="1.10.630.10">
    <property type="entry name" value="Cytochrome P450"/>
    <property type="match status" value="1"/>
</dbReference>
<keyword evidence="6" id="KW-1185">Reference proteome</keyword>
<evidence type="ECO:0000256" key="4">
    <source>
        <dbReference type="RuleBase" id="RU000461"/>
    </source>
</evidence>
<feature type="binding site" description="axial binding residue" evidence="3">
    <location>
        <position position="438"/>
    </location>
    <ligand>
        <name>heme</name>
        <dbReference type="ChEBI" id="CHEBI:30413"/>
    </ligand>
    <ligandPart>
        <name>Fe</name>
        <dbReference type="ChEBI" id="CHEBI:18248"/>
    </ligandPart>
</feature>
<protein>
    <recommendedName>
        <fullName evidence="7">Cytochrome P450</fullName>
    </recommendedName>
</protein>
<evidence type="ECO:0000256" key="3">
    <source>
        <dbReference type="PIRSR" id="PIRSR602401-1"/>
    </source>
</evidence>
<evidence type="ECO:0008006" key="7">
    <source>
        <dbReference type="Google" id="ProtNLM"/>
    </source>
</evidence>
<accession>A0A383VW11</accession>
<dbReference type="PRINTS" id="PR00385">
    <property type="entry name" value="P450"/>
</dbReference>
<dbReference type="InterPro" id="IPR036396">
    <property type="entry name" value="Cyt_P450_sf"/>
</dbReference>
<keyword evidence="3 4" id="KW-0349">Heme</keyword>
<evidence type="ECO:0000313" key="5">
    <source>
        <dbReference type="EMBL" id="SZX69100.1"/>
    </source>
</evidence>
<dbReference type="GO" id="GO:0016705">
    <property type="term" value="F:oxidoreductase activity, acting on paired donors, with incorporation or reduction of molecular oxygen"/>
    <property type="evidence" value="ECO:0007669"/>
    <property type="project" value="InterPro"/>
</dbReference>
<keyword evidence="3 4" id="KW-0408">Iron</keyword>
<dbReference type="EMBL" id="FNXT01000904">
    <property type="protein sequence ID" value="SZX69100.1"/>
    <property type="molecule type" value="Genomic_DNA"/>
</dbReference>
<dbReference type="GO" id="GO:0005506">
    <property type="term" value="F:iron ion binding"/>
    <property type="evidence" value="ECO:0007669"/>
    <property type="project" value="InterPro"/>
</dbReference>